<evidence type="ECO:0000256" key="3">
    <source>
        <dbReference type="ARBA" id="ARBA00022801"/>
    </source>
</evidence>
<dbReference type="InterPro" id="IPR012340">
    <property type="entry name" value="NA-bd_OB-fold"/>
</dbReference>
<feature type="region of interest" description="Disordered" evidence="9">
    <location>
        <begin position="53"/>
        <end position="184"/>
    </location>
</feature>
<keyword evidence="5" id="KW-0067">ATP-binding</keyword>
<dbReference type="InterPro" id="IPR041703">
    <property type="entry name" value="Rho_factor_ATP-bd"/>
</dbReference>
<keyword evidence="3" id="KW-0378">Hydrolase</keyword>
<proteinExistence type="inferred from homology"/>
<dbReference type="HAMAP" id="MF_01884">
    <property type="entry name" value="Rho"/>
    <property type="match status" value="1"/>
</dbReference>
<dbReference type="PANTHER" id="PTHR46425:SF1">
    <property type="entry name" value="TRANSCRIPTION TERMINATION FACTOR RHO"/>
    <property type="match status" value="1"/>
</dbReference>
<evidence type="ECO:0000256" key="9">
    <source>
        <dbReference type="SAM" id="MobiDB-lite"/>
    </source>
</evidence>
<keyword evidence="2" id="KW-0547">Nucleotide-binding</keyword>
<evidence type="ECO:0000256" key="4">
    <source>
        <dbReference type="ARBA" id="ARBA00022806"/>
    </source>
</evidence>
<evidence type="ECO:0000256" key="6">
    <source>
        <dbReference type="ARBA" id="ARBA00022884"/>
    </source>
</evidence>
<dbReference type="SUPFAM" id="SSF52540">
    <property type="entry name" value="P-loop containing nucleoside triphosphate hydrolases"/>
    <property type="match status" value="1"/>
</dbReference>
<accession>A0A6J6BZR8</accession>
<keyword evidence="1" id="KW-0806">Transcription termination</keyword>
<dbReference type="GO" id="GO:0008186">
    <property type="term" value="F:ATP-dependent activity, acting on RNA"/>
    <property type="evidence" value="ECO:0007669"/>
    <property type="project" value="InterPro"/>
</dbReference>
<dbReference type="Gene3D" id="3.40.50.300">
    <property type="entry name" value="P-loop containing nucleotide triphosphate hydrolases"/>
    <property type="match status" value="1"/>
</dbReference>
<dbReference type="GO" id="GO:0004386">
    <property type="term" value="F:helicase activity"/>
    <property type="evidence" value="ECO:0007669"/>
    <property type="project" value="UniProtKB-KW"/>
</dbReference>
<evidence type="ECO:0000256" key="2">
    <source>
        <dbReference type="ARBA" id="ARBA00022741"/>
    </source>
</evidence>
<dbReference type="EMBL" id="CAEZSV010000001">
    <property type="protein sequence ID" value="CAB4544354.1"/>
    <property type="molecule type" value="Genomic_DNA"/>
</dbReference>
<evidence type="ECO:0000256" key="5">
    <source>
        <dbReference type="ARBA" id="ARBA00022840"/>
    </source>
</evidence>
<feature type="compositionally biased region" description="Basic and acidic residues" evidence="9">
    <location>
        <begin position="117"/>
        <end position="184"/>
    </location>
</feature>
<dbReference type="Gene3D" id="2.40.50.140">
    <property type="entry name" value="Nucleic acid-binding proteins"/>
    <property type="match status" value="1"/>
</dbReference>
<dbReference type="GO" id="GO:0005524">
    <property type="term" value="F:ATP binding"/>
    <property type="evidence" value="ECO:0007669"/>
    <property type="project" value="UniProtKB-KW"/>
</dbReference>
<dbReference type="FunFam" id="3.40.50.300:FF:000072">
    <property type="entry name" value="Transcription termination factor Rho"/>
    <property type="match status" value="1"/>
</dbReference>
<dbReference type="InterPro" id="IPR027417">
    <property type="entry name" value="P-loop_NTPase"/>
</dbReference>
<dbReference type="PANTHER" id="PTHR46425">
    <property type="entry name" value="TRANSCRIPTION TERMINATION FACTOR RHO"/>
    <property type="match status" value="1"/>
</dbReference>
<keyword evidence="4" id="KW-0347">Helicase</keyword>
<dbReference type="PROSITE" id="PS51856">
    <property type="entry name" value="RHO_RNA_BD"/>
    <property type="match status" value="1"/>
</dbReference>
<dbReference type="GO" id="GO:0016787">
    <property type="term" value="F:hydrolase activity"/>
    <property type="evidence" value="ECO:0007669"/>
    <property type="project" value="UniProtKB-KW"/>
</dbReference>
<dbReference type="CDD" id="cd01128">
    <property type="entry name" value="rho_factor_C"/>
    <property type="match status" value="1"/>
</dbReference>
<dbReference type="SUPFAM" id="SSF68912">
    <property type="entry name" value="Rho N-terminal domain-like"/>
    <property type="match status" value="1"/>
</dbReference>
<dbReference type="NCBIfam" id="TIGR00767">
    <property type="entry name" value="rho"/>
    <property type="match status" value="1"/>
</dbReference>
<dbReference type="SMART" id="SM00382">
    <property type="entry name" value="AAA"/>
    <property type="match status" value="1"/>
</dbReference>
<protein>
    <submittedName>
        <fullName evidence="11">Unannotated protein</fullName>
    </submittedName>
</protein>
<evidence type="ECO:0000259" key="10">
    <source>
        <dbReference type="PROSITE" id="PS51856"/>
    </source>
</evidence>
<dbReference type="NCBIfam" id="NF006886">
    <property type="entry name" value="PRK09376.1"/>
    <property type="match status" value="1"/>
</dbReference>
<keyword evidence="8" id="KW-0804">Transcription</keyword>
<feature type="domain" description="Rho RNA-BD" evidence="10">
    <location>
        <begin position="195"/>
        <end position="270"/>
    </location>
</feature>
<evidence type="ECO:0000256" key="1">
    <source>
        <dbReference type="ARBA" id="ARBA00022472"/>
    </source>
</evidence>
<evidence type="ECO:0000313" key="11">
    <source>
        <dbReference type="EMBL" id="CAB4544354.1"/>
    </source>
</evidence>
<dbReference type="InterPro" id="IPR011129">
    <property type="entry name" value="CSD"/>
</dbReference>
<sequence>MSEVSTRKAKPAGDLSAMLLPELRKVATQLGIEGAAKLAKGDLVEAIADLQAANRAAAAKEKEARQQERDERRKERNQNRNENSKRSQSKGGRDTEDDDDDSDTDADTGSNTVGDGEGDRVNQRERKSHSAEPSRAGDSDERSGDRNNRDRGNRDRDRDGGRRDRHRDRGDRGDRGERNRDRNERDMTIREDDVLIPVGGLLDILENYAFVRTAGYLPSPNDVYVSMQQVRRYALRKGDVITGAVREPRDGERREKFNALIRLDTINGMDPEESRDRVEFNKLTPLYPQERLRLETQPNILTTRVIDLIAPIGKGQRGLIVSPPKAGKTMVLQSIANAITTNNPECHLMVVLVDERPEEVTDMQRSVKGEVISSTFDRPAEDHTTVAELAIERAKRLVELGHDVVVLLDSITRLGRAYNIAAPASGRILSGGVDSAALYPPKKFFGAARNIEDGGSLTILATALIDTGSRMDEVIFEEFKGTGNMELKLDRRMADKRIFPAVDVDASGTRKEEILMGAEELNIVWKLRRVLHALDPQQALELLLEKMKGTKSNVEFLMQVQKTTVGPGSESDK</sequence>
<dbReference type="InterPro" id="IPR011112">
    <property type="entry name" value="Rho-like_N"/>
</dbReference>
<dbReference type="InterPro" id="IPR000194">
    <property type="entry name" value="ATPase_F1/V1/A1_a/bsu_nucl-bd"/>
</dbReference>
<dbReference type="SMART" id="SM00357">
    <property type="entry name" value="CSP"/>
    <property type="match status" value="1"/>
</dbReference>
<dbReference type="InterPro" id="IPR036269">
    <property type="entry name" value="Rho_N_sf"/>
</dbReference>
<dbReference type="Pfam" id="PF07498">
    <property type="entry name" value="Rho_N"/>
    <property type="match status" value="1"/>
</dbReference>
<dbReference type="SUPFAM" id="SSF50249">
    <property type="entry name" value="Nucleic acid-binding proteins"/>
    <property type="match status" value="1"/>
</dbReference>
<feature type="compositionally biased region" description="Acidic residues" evidence="9">
    <location>
        <begin position="95"/>
        <end position="106"/>
    </location>
</feature>
<evidence type="ECO:0000256" key="7">
    <source>
        <dbReference type="ARBA" id="ARBA00023015"/>
    </source>
</evidence>
<dbReference type="InterPro" id="IPR003593">
    <property type="entry name" value="AAA+_ATPase"/>
</dbReference>
<gene>
    <name evidence="11" type="ORF">UFOPK1506_00002</name>
</gene>
<dbReference type="Pfam" id="PF00006">
    <property type="entry name" value="ATP-synt_ab"/>
    <property type="match status" value="1"/>
</dbReference>
<dbReference type="Pfam" id="PF07497">
    <property type="entry name" value="Rho_RNA_bind"/>
    <property type="match status" value="1"/>
</dbReference>
<keyword evidence="6" id="KW-0694">RNA-binding</keyword>
<dbReference type="InterPro" id="IPR004665">
    <property type="entry name" value="Term_rho"/>
</dbReference>
<keyword evidence="7" id="KW-0805">Transcription regulation</keyword>
<dbReference type="GO" id="GO:0006353">
    <property type="term" value="P:DNA-templated transcription termination"/>
    <property type="evidence" value="ECO:0007669"/>
    <property type="project" value="UniProtKB-KW"/>
</dbReference>
<dbReference type="GO" id="GO:0003723">
    <property type="term" value="F:RNA binding"/>
    <property type="evidence" value="ECO:0007669"/>
    <property type="project" value="UniProtKB-KW"/>
</dbReference>
<dbReference type="CDD" id="cd04459">
    <property type="entry name" value="Rho_CSD"/>
    <property type="match status" value="1"/>
</dbReference>
<feature type="compositionally biased region" description="Basic and acidic residues" evidence="9">
    <location>
        <begin position="58"/>
        <end position="85"/>
    </location>
</feature>
<dbReference type="AlphaFoldDB" id="A0A6J6BZR8"/>
<name>A0A6J6BZR8_9ZZZZ</name>
<reference evidence="11" key="1">
    <citation type="submission" date="2020-05" db="EMBL/GenBank/DDBJ databases">
        <authorList>
            <person name="Chiriac C."/>
            <person name="Salcher M."/>
            <person name="Ghai R."/>
            <person name="Kavagutti S V."/>
        </authorList>
    </citation>
    <scope>NUCLEOTIDE SEQUENCE</scope>
</reference>
<evidence type="ECO:0000256" key="8">
    <source>
        <dbReference type="ARBA" id="ARBA00023163"/>
    </source>
</evidence>
<organism evidence="11">
    <name type="scientific">freshwater metagenome</name>
    <dbReference type="NCBI Taxonomy" id="449393"/>
    <lineage>
        <taxon>unclassified sequences</taxon>
        <taxon>metagenomes</taxon>
        <taxon>ecological metagenomes</taxon>
    </lineage>
</organism>
<dbReference type="InterPro" id="IPR011113">
    <property type="entry name" value="Rho_RNA-bd"/>
</dbReference>
<dbReference type="SMART" id="SM00959">
    <property type="entry name" value="Rho_N"/>
    <property type="match status" value="1"/>
</dbReference>